<feature type="compositionally biased region" description="Low complexity" evidence="2">
    <location>
        <begin position="423"/>
        <end position="437"/>
    </location>
</feature>
<feature type="compositionally biased region" description="Basic and acidic residues" evidence="2">
    <location>
        <begin position="2931"/>
        <end position="2943"/>
    </location>
</feature>
<dbReference type="EMBL" id="NWUJ01000007">
    <property type="protein sequence ID" value="PFH34406.1"/>
    <property type="molecule type" value="Genomic_DNA"/>
</dbReference>
<feature type="compositionally biased region" description="Low complexity" evidence="2">
    <location>
        <begin position="1636"/>
        <end position="1646"/>
    </location>
</feature>
<feature type="region of interest" description="Disordered" evidence="2">
    <location>
        <begin position="2016"/>
        <end position="2046"/>
    </location>
</feature>
<dbReference type="OrthoDB" id="331680at2759"/>
<dbReference type="PANTHER" id="PTHR21483">
    <property type="entry name" value="RNA POLYMERASE II-ASSOCIATED PROTEIN 1"/>
    <property type="match status" value="1"/>
</dbReference>
<feature type="compositionally biased region" description="Basic and acidic residues" evidence="2">
    <location>
        <begin position="969"/>
        <end position="979"/>
    </location>
</feature>
<evidence type="ECO:0000256" key="1">
    <source>
        <dbReference type="ARBA" id="ARBA00009953"/>
    </source>
</evidence>
<dbReference type="GO" id="GO:0006366">
    <property type="term" value="P:transcription by RNA polymerase II"/>
    <property type="evidence" value="ECO:0007669"/>
    <property type="project" value="InterPro"/>
</dbReference>
<feature type="region of interest" description="Disordered" evidence="2">
    <location>
        <begin position="2528"/>
        <end position="2565"/>
    </location>
</feature>
<dbReference type="Pfam" id="PF08620">
    <property type="entry name" value="RPAP1_C"/>
    <property type="match status" value="1"/>
</dbReference>
<dbReference type="InterPro" id="IPR039913">
    <property type="entry name" value="RPAP1/Rba50"/>
</dbReference>
<feature type="compositionally biased region" description="Low complexity" evidence="2">
    <location>
        <begin position="30"/>
        <end position="45"/>
    </location>
</feature>
<gene>
    <name evidence="5" type="ORF">BESB_075580</name>
</gene>
<feature type="region of interest" description="Disordered" evidence="2">
    <location>
        <begin position="1886"/>
        <end position="1905"/>
    </location>
</feature>
<feature type="region of interest" description="Disordered" evidence="2">
    <location>
        <begin position="1294"/>
        <end position="1317"/>
    </location>
</feature>
<evidence type="ECO:0000313" key="6">
    <source>
        <dbReference type="Proteomes" id="UP000224006"/>
    </source>
</evidence>
<dbReference type="InterPro" id="IPR013930">
    <property type="entry name" value="RPAP1_N"/>
</dbReference>
<feature type="region of interest" description="Disordered" evidence="2">
    <location>
        <begin position="2454"/>
        <end position="2475"/>
    </location>
</feature>
<dbReference type="Pfam" id="PF08621">
    <property type="entry name" value="RPAP1_N"/>
    <property type="match status" value="1"/>
</dbReference>
<feature type="compositionally biased region" description="Basic and acidic residues" evidence="2">
    <location>
        <begin position="2548"/>
        <end position="2562"/>
    </location>
</feature>
<feature type="compositionally biased region" description="Low complexity" evidence="2">
    <location>
        <begin position="276"/>
        <end position="287"/>
    </location>
</feature>
<feature type="region of interest" description="Disordered" evidence="2">
    <location>
        <begin position="861"/>
        <end position="895"/>
    </location>
</feature>
<feature type="compositionally biased region" description="Basic and acidic residues" evidence="2">
    <location>
        <begin position="885"/>
        <end position="895"/>
    </location>
</feature>
<feature type="compositionally biased region" description="Basic and acidic residues" evidence="2">
    <location>
        <begin position="2771"/>
        <end position="2784"/>
    </location>
</feature>
<accession>A0A2A9MEN8</accession>
<reference evidence="5 6" key="1">
    <citation type="submission" date="2017-09" db="EMBL/GenBank/DDBJ databases">
        <title>Genome sequencing of Besnoitia besnoiti strain Bb-Ger1.</title>
        <authorList>
            <person name="Schares G."/>
            <person name="Venepally P."/>
            <person name="Lorenzi H.A."/>
        </authorList>
    </citation>
    <scope>NUCLEOTIDE SEQUENCE [LARGE SCALE GENOMIC DNA]</scope>
    <source>
        <strain evidence="5 6">Bb-Ger1</strain>
    </source>
</reference>
<dbReference type="KEGG" id="bbes:BESB_075580"/>
<feature type="region of interest" description="Disordered" evidence="2">
    <location>
        <begin position="1"/>
        <end position="58"/>
    </location>
</feature>
<feature type="region of interest" description="Disordered" evidence="2">
    <location>
        <begin position="2771"/>
        <end position="2803"/>
    </location>
</feature>
<dbReference type="GeneID" id="40312484"/>
<evidence type="ECO:0000259" key="4">
    <source>
        <dbReference type="Pfam" id="PF08621"/>
    </source>
</evidence>
<feature type="compositionally biased region" description="Low complexity" evidence="2">
    <location>
        <begin position="474"/>
        <end position="492"/>
    </location>
</feature>
<protein>
    <recommendedName>
        <fullName evidence="7">RPAP1 family, C-terminal protein</fullName>
    </recommendedName>
</protein>
<feature type="domain" description="RPAP1 C-terminal" evidence="3">
    <location>
        <begin position="680"/>
        <end position="731"/>
    </location>
</feature>
<evidence type="ECO:0000313" key="5">
    <source>
        <dbReference type="EMBL" id="PFH34406.1"/>
    </source>
</evidence>
<proteinExistence type="inferred from homology"/>
<feature type="compositionally biased region" description="Polar residues" evidence="2">
    <location>
        <begin position="341"/>
        <end position="355"/>
    </location>
</feature>
<feature type="region of interest" description="Disordered" evidence="2">
    <location>
        <begin position="914"/>
        <end position="979"/>
    </location>
</feature>
<feature type="region of interest" description="Disordered" evidence="2">
    <location>
        <begin position="1614"/>
        <end position="1698"/>
    </location>
</feature>
<comment type="similarity">
    <text evidence="1">Belongs to the RPAP1 family.</text>
</comment>
<dbReference type="InterPro" id="IPR013929">
    <property type="entry name" value="RPAP1_C"/>
</dbReference>
<feature type="region of interest" description="Disordered" evidence="2">
    <location>
        <begin position="1039"/>
        <end position="1083"/>
    </location>
</feature>
<evidence type="ECO:0000256" key="2">
    <source>
        <dbReference type="SAM" id="MobiDB-lite"/>
    </source>
</evidence>
<evidence type="ECO:0000259" key="3">
    <source>
        <dbReference type="Pfam" id="PF08620"/>
    </source>
</evidence>
<name>A0A2A9MEN8_BESBE</name>
<feature type="compositionally biased region" description="Polar residues" evidence="2">
    <location>
        <begin position="938"/>
        <end position="948"/>
    </location>
</feature>
<evidence type="ECO:0008006" key="7">
    <source>
        <dbReference type="Google" id="ProtNLM"/>
    </source>
</evidence>
<feature type="compositionally biased region" description="Basic and acidic residues" evidence="2">
    <location>
        <begin position="861"/>
        <end position="876"/>
    </location>
</feature>
<comment type="caution">
    <text evidence="5">The sequence shown here is derived from an EMBL/GenBank/DDBJ whole genome shotgun (WGS) entry which is preliminary data.</text>
</comment>
<dbReference type="Proteomes" id="UP000224006">
    <property type="component" value="Unassembled WGS sequence"/>
</dbReference>
<sequence length="3060" mass="322914">MESTAAEAGAPACGDSSGGTSKCRKQRTVSASSSSPPESPDSPGAEGPGRRPASVFKLSASTTPLGSISFFPPSEGHESGLCASPHGALRDPCSDGLNEPSRRRGDCSPFSVDRGALGGAPTCSLFAPERSTRLTLNPFAASEDATAKGRELGVPSASAFSLEVEVMRLSVAQAKAGQFHAMLVFPASSELSEVLGPCATRRAVRRPPDACSGGGVGVLAGGLQDAEIAQLSIREAEEDSALSGFVLGSVIEKNTSSADAHATPAPCPPQAASVAPPSDSYPPGSSGPLSFLPSNAAIEAPFGFPKAVHRSLLPCHSRRGADDNAGTPGGLRPKTGPTGATAASSFSDRGSTSVSGPGAVGKALAAEIENENLHILSRMQPHEIREAREEILQRFGAERFAALQRRALRRARAKCSGEHQEQNGNAEATRGAAAGRAARGERQQLQNEDAARLSAFPRENRTEESQTRLQAGGSAPAASPVPPSSSCASSTQSSVFALPGGRQCVLEWSLEPRRALAAAAARTPAEGRETTFEPAFQGDGQGLNGGVVRPCMQGQSGKDAAQPAGATSSVRFDLQEAAKLQWANPLGLEDARGGPLEEEDGEWEHQRVQGGVFTGVPAKAGRGTKTRIRIERLRFDFDGKLRSEVFPSQVLWSKLCLLRQAGEESLCSALLANSLPDLTREDPLEYHRGLHHHGDEAALAGYTLGELLQLAQSASRPQAALAVRTLGAVLRASRTLFLFPRVRDADLVILSKMLEAAKNADHGERRSDAAVLSSFPSNALAPPNDGEKGRFLPLLRRLASGSESTCRSAFGVGLPRWRRFVFRDLFLCWRLSSLLQQQTPAVHRAALSALDAALGAPVPEDKVALHGGGEQRERRGAGAQEDSSAQERSDGGDAEVRWRGVVWGGGGSGAFPVFLERGSQTSGGRAHSRVGEKETVARGSQSPASSSFVDAEGADAGGDQARLHPGSEGGRRSRSDCGSERVQEAERMCLYGVGGFDFLEEGDVGFPLLSLTGPAGGEEETTGCGGAFSFWQALSLRVRDTHEEDGGGPEGERDDSSRRRVTFAASGDDSVDGTANSNSREETKEDVSVAELYYRHPIACLLTYSPLLDRLALFLSLYEADHEVERSCLRLLLVCALLGHSAAQQILSHSSLSSRLQHLAESLVVGSSARGLRVQRERSGLPAASALENGRRDGSALSASLASGDMYAHLLAARKAETAALAARCGTPLTTAERRVALDLLRLLRCLARWGRRGDDDAPLGDDLLLWGDASPAFWAVVNQSMMEGLSVLPRAAGTNESNVDEPQGADRQGAAPSSGDATDAFPYLGASSASVSAEKCRAARCKSPARSASRLSVPAVEGAEPEPFAGEALQLLGAAEALRVVRMAVSRHAKADELTSFFPALSTCVNQFMTSLQQLYGEALLAHLLVDAVSPPTPGNTEQDQEALLLPPEASSPSPQSASARGASRQLTQVEQNADALCVFHGSVAREIFLWAALGLEMRQRKRRKGSYGTPLSGLEGASLLGPVPVIIRLLWQLKPRASRVPPAASLRVAQSALQLAHSSAAAVLRCISPSCRGEDACRTVVNGEHLGGEHRKDRATTEASLESITRRARCLGVAEVSTERNPTGEAERQGPPGGSAAEGSAGKARPTRGLSGGFEPALKDSASAGPAEARWTQSPSDDNAAKAAPQVVARGGGKTRKRVWSRDEELLVFRWLRSSRPIVEAMFCEDCSAFPPPSPSRSASPLRYEEVEGARQQAFAPTGASPCAQLMESIAVTLSETDGRTGADFAARFTAYVVASGWSAVFRCCCGQGRQGGVDAAAMRREAAPEKSAQLRESMADADGEVTCWRGVIPATSEAFGVPALPRRDGFFAPEVYEAIAIRQRRETGLEAETHGETEKPGHSRNFDVGAERALPHEIEHFLTEARLLTTVSDFFVTALSLMRHPGSCRASKQSEGGDSPSEGGFSSTVLVSLGAAATTLCRLLRRFLLSLFRRLRWPEHLGQRCLSAAPGASLSEARSARAAKNGEMEGRDCSASPVSFSPSPSPASPPPLRFHEAAVCSGPVLLCDILARLMISLLDFRRVCFSPASGLRQEREAREGQEESERRPDTGWSLREEQECILAACSAASTSHTLFRCIVALYSNTVHQLRVLEARPRVFDSARLASSTIARPGVSTNVEAASERESVTERGERVDSGFTVKERDEWRQKWIAGAALWFTMCFLSDRSLQSGKSSADNGKKNVLVARGGAAARDGVTFELAWRAFAAVSEEIEGRLQADRGEEGDGQTAELGQTPPPVPLCLLLSFDEICSCLPVGLEGAREEEGRGGAQEAASNSSEAVPVPAELPCVPLFSSALDALVGGSLWGALAMDASSGSTSFLPTDSTGNAAWYGQELSFPVASLLCSTPFLAQDLREYFASSLVLSGLLLFYTEPSIAAGVGRLCSAGASSAWQVAKRKGKREGSGDASPAQRDVSPASALHSASPSAAACGETGGAVSRGPLEDLWWLLDVWLLQPLGVASRFGELREGCGAPSADAGEGTQACQDEEEGSGERERSEMPADSRGADSLAGRRAGQACVRFSNAFLAVWTAVSRQGQADGAASVETILSLARGYCMKAAAQETGAASELDAAVRDGDCRFMSGRRLAFQRQRVAVAARGDSHATDRLSSLSSPPAPAGFPLCCAKAQDVLLTRVARLVQRAHSTEDTSDPLLFLLLWLLGFSPDFPVECRRLILSETAVLTLADRTFFLGLGHREPTAEEGSEDLGCGVQRTVREGRQPEARTERQAGDGAKALAGGNGGPERPPTKKAVLVCPTWGVLTPQGGELLGLSEASWWLMRPGGLPLEATEEILTLYRSFVRSRLTHAFGFSPGELTLLPSRRCSFGDAAAQEQGVGLVVPTQGLLTVQALAALVRDEITCFLAAPRSTSPAGQRTGETRGHVHGREDVSGALSCGTAKGDEGNEAQRLEGEATGAQDGSVNLDDGESKQTVARQISEEALREVQTEIARVAQCLAPVFGARSALASCQQGGKVHLDSVVRHLGKAVQGLLSLAASLRDGAAEIPS</sequence>
<feature type="domain" description="RPAP1 N-terminal" evidence="4">
    <location>
        <begin position="367"/>
        <end position="410"/>
    </location>
</feature>
<feature type="compositionally biased region" description="Basic and acidic residues" evidence="2">
    <location>
        <begin position="1039"/>
        <end position="1058"/>
    </location>
</feature>
<dbReference type="VEuPathDB" id="ToxoDB:BESB_075580"/>
<organism evidence="5 6">
    <name type="scientific">Besnoitia besnoiti</name>
    <name type="common">Apicomplexan protozoan</name>
    <dbReference type="NCBI Taxonomy" id="94643"/>
    <lineage>
        <taxon>Eukaryota</taxon>
        <taxon>Sar</taxon>
        <taxon>Alveolata</taxon>
        <taxon>Apicomplexa</taxon>
        <taxon>Conoidasida</taxon>
        <taxon>Coccidia</taxon>
        <taxon>Eucoccidiorida</taxon>
        <taxon>Eimeriorina</taxon>
        <taxon>Sarcocystidae</taxon>
        <taxon>Besnoitia</taxon>
    </lineage>
</organism>
<dbReference type="RefSeq" id="XP_029218415.1">
    <property type="nucleotide sequence ID" value="XM_029365931.1"/>
</dbReference>
<dbReference type="PANTHER" id="PTHR21483:SF18">
    <property type="entry name" value="RNA POLYMERASE II-ASSOCIATED PROTEIN 1"/>
    <property type="match status" value="1"/>
</dbReference>
<feature type="region of interest" description="Disordered" evidence="2">
    <location>
        <begin position="521"/>
        <end position="549"/>
    </location>
</feature>
<feature type="region of interest" description="Disordered" evidence="2">
    <location>
        <begin position="414"/>
        <end position="492"/>
    </location>
</feature>
<feature type="region of interest" description="Disordered" evidence="2">
    <location>
        <begin position="2921"/>
        <end position="2959"/>
    </location>
</feature>
<feature type="region of interest" description="Disordered" evidence="2">
    <location>
        <begin position="257"/>
        <end position="287"/>
    </location>
</feature>
<keyword evidence="6" id="KW-1185">Reference proteome</keyword>
<feature type="region of interest" description="Disordered" evidence="2">
    <location>
        <begin position="318"/>
        <end position="358"/>
    </location>
</feature>